<name>A0A2U1P7C4_ARTAN</name>
<evidence type="ECO:0000313" key="3">
    <source>
        <dbReference type="Proteomes" id="UP000245207"/>
    </source>
</evidence>
<comment type="caution">
    <text evidence="2">The sequence shown here is derived from an EMBL/GenBank/DDBJ whole genome shotgun (WGS) entry which is preliminary data.</text>
</comment>
<organism evidence="2 3">
    <name type="scientific">Artemisia annua</name>
    <name type="common">Sweet wormwood</name>
    <dbReference type="NCBI Taxonomy" id="35608"/>
    <lineage>
        <taxon>Eukaryota</taxon>
        <taxon>Viridiplantae</taxon>
        <taxon>Streptophyta</taxon>
        <taxon>Embryophyta</taxon>
        <taxon>Tracheophyta</taxon>
        <taxon>Spermatophyta</taxon>
        <taxon>Magnoliopsida</taxon>
        <taxon>eudicotyledons</taxon>
        <taxon>Gunneridae</taxon>
        <taxon>Pentapetalae</taxon>
        <taxon>asterids</taxon>
        <taxon>campanulids</taxon>
        <taxon>Asterales</taxon>
        <taxon>Asteraceae</taxon>
        <taxon>Asteroideae</taxon>
        <taxon>Anthemideae</taxon>
        <taxon>Artemisiinae</taxon>
        <taxon>Artemisia</taxon>
    </lineage>
</organism>
<dbReference type="Proteomes" id="UP000245207">
    <property type="component" value="Unassembled WGS sequence"/>
</dbReference>
<evidence type="ECO:0000313" key="2">
    <source>
        <dbReference type="EMBL" id="PWA81597.1"/>
    </source>
</evidence>
<dbReference type="EMBL" id="PKPP01001571">
    <property type="protein sequence ID" value="PWA81597.1"/>
    <property type="molecule type" value="Genomic_DNA"/>
</dbReference>
<proteinExistence type="predicted"/>
<dbReference type="OrthoDB" id="1752253at2759"/>
<dbReference type="AlphaFoldDB" id="A0A2U1P7C4"/>
<sequence length="117" mass="13476">MHDHIEEMGKNIVHQSHPDEPNKHSRLWIKEEIEEILANDMVKISLPGGETKTFQFVMTSDMRFLDNVFGLQGTEATRCLKLNKSRGNARIVMKGPGKMKKLRYLEVNFASYDIGTR</sequence>
<dbReference type="GO" id="GO:0006952">
    <property type="term" value="P:defense response"/>
    <property type="evidence" value="ECO:0007669"/>
    <property type="project" value="InterPro"/>
</dbReference>
<gene>
    <name evidence="2" type="ORF">CTI12_AA097470</name>
</gene>
<dbReference type="InterPro" id="IPR044974">
    <property type="entry name" value="Disease_R_plants"/>
</dbReference>
<reference evidence="2 3" key="1">
    <citation type="journal article" date="2018" name="Mol. Plant">
        <title>The genome of Artemisia annua provides insight into the evolution of Asteraceae family and artemisinin biosynthesis.</title>
        <authorList>
            <person name="Shen Q."/>
            <person name="Zhang L."/>
            <person name="Liao Z."/>
            <person name="Wang S."/>
            <person name="Yan T."/>
            <person name="Shi P."/>
            <person name="Liu M."/>
            <person name="Fu X."/>
            <person name="Pan Q."/>
            <person name="Wang Y."/>
            <person name="Lv Z."/>
            <person name="Lu X."/>
            <person name="Zhang F."/>
            <person name="Jiang W."/>
            <person name="Ma Y."/>
            <person name="Chen M."/>
            <person name="Hao X."/>
            <person name="Li L."/>
            <person name="Tang Y."/>
            <person name="Lv G."/>
            <person name="Zhou Y."/>
            <person name="Sun X."/>
            <person name="Brodelius P.E."/>
            <person name="Rose J.K.C."/>
            <person name="Tang K."/>
        </authorList>
    </citation>
    <scope>NUCLEOTIDE SEQUENCE [LARGE SCALE GENOMIC DNA]</scope>
    <source>
        <strain evidence="3">cv. Huhao1</strain>
        <tissue evidence="2">Leaf</tissue>
    </source>
</reference>
<dbReference type="PANTHER" id="PTHR11017">
    <property type="entry name" value="LEUCINE-RICH REPEAT-CONTAINING PROTEIN"/>
    <property type="match status" value="1"/>
</dbReference>
<feature type="region of interest" description="Disordered" evidence="1">
    <location>
        <begin position="1"/>
        <end position="22"/>
    </location>
</feature>
<keyword evidence="3" id="KW-1185">Reference proteome</keyword>
<protein>
    <submittedName>
        <fullName evidence="2">NB-ARC domains-containing protein</fullName>
    </submittedName>
</protein>
<dbReference type="PANTHER" id="PTHR11017:SF544">
    <property type="entry name" value="ADP-RIBOSYL CYCLASE_CYCLIC ADP-RIBOSE HYDROLASE"/>
    <property type="match status" value="1"/>
</dbReference>
<accession>A0A2U1P7C4</accession>
<evidence type="ECO:0000256" key="1">
    <source>
        <dbReference type="SAM" id="MobiDB-lite"/>
    </source>
</evidence>